<dbReference type="Pfam" id="PF02357">
    <property type="entry name" value="NusG"/>
    <property type="match status" value="1"/>
</dbReference>
<dbReference type="AlphaFoldDB" id="A0A1M7D6S7"/>
<protein>
    <submittedName>
        <fullName evidence="3">Transcription antitermination factor NusG</fullName>
    </submittedName>
</protein>
<dbReference type="Proteomes" id="UP000186002">
    <property type="component" value="Unassembled WGS sequence"/>
</dbReference>
<dbReference type="SUPFAM" id="SSF82679">
    <property type="entry name" value="N-utilization substance G protein NusG, N-terminal domain"/>
    <property type="match status" value="1"/>
</dbReference>
<organism evidence="3 4">
    <name type="scientific">Roseibium suaedae</name>
    <dbReference type="NCBI Taxonomy" id="735517"/>
    <lineage>
        <taxon>Bacteria</taxon>
        <taxon>Pseudomonadati</taxon>
        <taxon>Pseudomonadota</taxon>
        <taxon>Alphaproteobacteria</taxon>
        <taxon>Hyphomicrobiales</taxon>
        <taxon>Stappiaceae</taxon>
        <taxon>Roseibium</taxon>
    </lineage>
</organism>
<dbReference type="InterPro" id="IPR036735">
    <property type="entry name" value="NGN_dom_sf"/>
</dbReference>
<sequence>MADVESLIWFIAKTNPRCEGRAVKSLTHAGIETFCPMQTVRRKQWIKGKRRSKDVQKPLFTGYVFVGLDPDNMAFGVARRCDGIGSFVGISGAPLPVSGARVCDLMAAQDMGMFDHREGHNRIVFEVGEQVIIDGGWIDGEAATVTILPRKIGQDATVEVDGRKVRLPVEKLRKVA</sequence>
<gene>
    <name evidence="3" type="ORF">SAMN05444272_1391</name>
</gene>
<evidence type="ECO:0000313" key="4">
    <source>
        <dbReference type="Proteomes" id="UP000186002"/>
    </source>
</evidence>
<dbReference type="CDD" id="cd09886">
    <property type="entry name" value="NGN_SP"/>
    <property type="match status" value="1"/>
</dbReference>
<keyword evidence="1" id="KW-0804">Transcription</keyword>
<dbReference type="GO" id="GO:0006354">
    <property type="term" value="P:DNA-templated transcription elongation"/>
    <property type="evidence" value="ECO:0007669"/>
    <property type="project" value="InterPro"/>
</dbReference>
<dbReference type="STRING" id="735517.SAMN05444272_1391"/>
<dbReference type="EMBL" id="FRBW01000001">
    <property type="protein sequence ID" value="SHL75241.1"/>
    <property type="molecule type" value="Genomic_DNA"/>
</dbReference>
<dbReference type="OrthoDB" id="9787731at2"/>
<dbReference type="InterPro" id="IPR006645">
    <property type="entry name" value="NGN-like_dom"/>
</dbReference>
<reference evidence="3 4" key="1">
    <citation type="submission" date="2016-11" db="EMBL/GenBank/DDBJ databases">
        <authorList>
            <person name="Jaros S."/>
            <person name="Januszkiewicz K."/>
            <person name="Wedrychowicz H."/>
        </authorList>
    </citation>
    <scope>NUCLEOTIDE SEQUENCE [LARGE SCALE GENOMIC DNA]</scope>
    <source>
        <strain evidence="3 4">DSM 22153</strain>
    </source>
</reference>
<dbReference type="RefSeq" id="WP_073010470.1">
    <property type="nucleotide sequence ID" value="NZ_FRBW01000001.1"/>
</dbReference>
<evidence type="ECO:0000256" key="1">
    <source>
        <dbReference type="ARBA" id="ARBA00023163"/>
    </source>
</evidence>
<feature type="domain" description="NusG-like N-terminal" evidence="2">
    <location>
        <begin position="6"/>
        <end position="109"/>
    </location>
</feature>
<keyword evidence="4" id="KW-1185">Reference proteome</keyword>
<dbReference type="Gene3D" id="3.30.70.940">
    <property type="entry name" value="NusG, N-terminal domain"/>
    <property type="match status" value="1"/>
</dbReference>
<evidence type="ECO:0000259" key="2">
    <source>
        <dbReference type="SMART" id="SM00738"/>
    </source>
</evidence>
<dbReference type="SMART" id="SM00738">
    <property type="entry name" value="NGN"/>
    <property type="match status" value="1"/>
</dbReference>
<proteinExistence type="predicted"/>
<accession>A0A1M7D6S7</accession>
<name>A0A1M7D6S7_9HYPH</name>
<evidence type="ECO:0000313" key="3">
    <source>
        <dbReference type="EMBL" id="SHL75241.1"/>
    </source>
</evidence>